<dbReference type="InParanoid" id="A0A259TTX9"/>
<reference evidence="2 3" key="1">
    <citation type="submission" date="2016-11" db="EMBL/GenBank/DDBJ databases">
        <title>Study of marine rhodopsin-containing bacteria.</title>
        <authorList>
            <person name="Yoshizawa S."/>
            <person name="Kumagai Y."/>
            <person name="Kogure K."/>
        </authorList>
    </citation>
    <scope>NUCLEOTIDE SEQUENCE [LARGE SCALE GENOMIC DNA]</scope>
    <source>
        <strain evidence="2 3">SG-29</strain>
    </source>
</reference>
<gene>
    <name evidence="2" type="ORF">BSZ36_18845</name>
</gene>
<accession>A0A259TTX9</accession>
<dbReference type="Pfam" id="PF07676">
    <property type="entry name" value="PD40"/>
    <property type="match status" value="1"/>
</dbReference>
<feature type="region of interest" description="Disordered" evidence="1">
    <location>
        <begin position="1"/>
        <end position="22"/>
    </location>
</feature>
<dbReference type="InterPro" id="IPR011659">
    <property type="entry name" value="WD40"/>
</dbReference>
<feature type="compositionally biased region" description="Basic residues" evidence="1">
    <location>
        <begin position="10"/>
        <end position="20"/>
    </location>
</feature>
<proteinExistence type="predicted"/>
<evidence type="ECO:0000313" key="2">
    <source>
        <dbReference type="EMBL" id="OZC01173.1"/>
    </source>
</evidence>
<evidence type="ECO:0000313" key="3">
    <source>
        <dbReference type="Proteomes" id="UP000216446"/>
    </source>
</evidence>
<evidence type="ECO:0008006" key="4">
    <source>
        <dbReference type="Google" id="ProtNLM"/>
    </source>
</evidence>
<dbReference type="AlphaFoldDB" id="A0A259TTX9"/>
<dbReference type="Gene3D" id="2.120.10.30">
    <property type="entry name" value="TolB, C-terminal domain"/>
    <property type="match status" value="1"/>
</dbReference>
<dbReference type="InterPro" id="IPR011042">
    <property type="entry name" value="6-blade_b-propeller_TolB-like"/>
</dbReference>
<evidence type="ECO:0000256" key="1">
    <source>
        <dbReference type="SAM" id="MobiDB-lite"/>
    </source>
</evidence>
<name>A0A259TTX9_9BACT</name>
<dbReference type="SUPFAM" id="SSF69304">
    <property type="entry name" value="Tricorn protease N-terminal domain"/>
    <property type="match status" value="1"/>
</dbReference>
<protein>
    <recommendedName>
        <fullName evidence="4">Dipeptidylpeptidase IV N-terminal domain-containing protein</fullName>
    </recommendedName>
</protein>
<comment type="caution">
    <text evidence="2">The sequence shown here is derived from an EMBL/GenBank/DDBJ whole genome shotgun (WGS) entry which is preliminary data.</text>
</comment>
<dbReference type="OrthoDB" id="9815657at2"/>
<sequence length="160" mass="16949">MARAGAGGARRGRRRARRPRALAVPDRVTVASERRLTDAPGADLRAAWSPDGASVVFERREGGRSRLLRVGAGGGLRALGEHGDQPWPLPGGGLVFHSDRGGTDAVWRLDADGGGAVRVTPGGGTEHVNVLGRYHFELDGPVARGELRPLRDPSVPADEW</sequence>
<keyword evidence="3" id="KW-1185">Reference proteome</keyword>
<dbReference type="EMBL" id="MQWB01000015">
    <property type="protein sequence ID" value="OZC01173.1"/>
    <property type="molecule type" value="Genomic_DNA"/>
</dbReference>
<dbReference type="Proteomes" id="UP000216446">
    <property type="component" value="Unassembled WGS sequence"/>
</dbReference>
<organism evidence="2 3">
    <name type="scientific">Rubricoccus marinus</name>
    <dbReference type="NCBI Taxonomy" id="716817"/>
    <lineage>
        <taxon>Bacteria</taxon>
        <taxon>Pseudomonadati</taxon>
        <taxon>Rhodothermota</taxon>
        <taxon>Rhodothermia</taxon>
        <taxon>Rhodothermales</taxon>
        <taxon>Rubricoccaceae</taxon>
        <taxon>Rubricoccus</taxon>
    </lineage>
</organism>